<evidence type="ECO:0000313" key="2">
    <source>
        <dbReference type="Proteomes" id="UP000054826"/>
    </source>
</evidence>
<dbReference type="EMBL" id="JYDV01000003">
    <property type="protein sequence ID" value="KRZ45391.1"/>
    <property type="molecule type" value="Genomic_DNA"/>
</dbReference>
<sequence>MLIHYEDGSFLKISREEDGSFLKISREVCN</sequence>
<proteinExistence type="predicted"/>
<evidence type="ECO:0000313" key="1">
    <source>
        <dbReference type="EMBL" id="KRZ45391.1"/>
    </source>
</evidence>
<gene>
    <name evidence="1" type="ORF">T4C_3860</name>
</gene>
<organism evidence="1 2">
    <name type="scientific">Trichinella pseudospiralis</name>
    <name type="common">Parasitic roundworm</name>
    <dbReference type="NCBI Taxonomy" id="6337"/>
    <lineage>
        <taxon>Eukaryota</taxon>
        <taxon>Metazoa</taxon>
        <taxon>Ecdysozoa</taxon>
        <taxon>Nematoda</taxon>
        <taxon>Enoplea</taxon>
        <taxon>Dorylaimia</taxon>
        <taxon>Trichinellida</taxon>
        <taxon>Trichinellidae</taxon>
        <taxon>Trichinella</taxon>
    </lineage>
</organism>
<dbReference type="AlphaFoldDB" id="A0A0V1KDK4"/>
<accession>A0A0V1KDK4</accession>
<protein>
    <submittedName>
        <fullName evidence="1">Uncharacterized protein</fullName>
    </submittedName>
</protein>
<comment type="caution">
    <text evidence="1">The sequence shown here is derived from an EMBL/GenBank/DDBJ whole genome shotgun (WGS) entry which is preliminary data.</text>
</comment>
<name>A0A0V1KDK4_TRIPS</name>
<dbReference type="Proteomes" id="UP000054826">
    <property type="component" value="Unassembled WGS sequence"/>
</dbReference>
<reference evidence="1 2" key="1">
    <citation type="submission" date="2015-01" db="EMBL/GenBank/DDBJ databases">
        <title>Evolution of Trichinella species and genotypes.</title>
        <authorList>
            <person name="Korhonen P.K."/>
            <person name="Edoardo P."/>
            <person name="Giuseppe L.R."/>
            <person name="Gasser R.B."/>
        </authorList>
    </citation>
    <scope>NUCLEOTIDE SEQUENCE [LARGE SCALE GENOMIC DNA]</scope>
    <source>
        <strain evidence="1">ISS176</strain>
    </source>
</reference>